<feature type="signal peptide" evidence="1">
    <location>
        <begin position="1"/>
        <end position="17"/>
    </location>
</feature>
<dbReference type="OrthoDB" id="4734103at2759"/>
<name>A0A1S8A6Y1_ROSNE</name>
<accession>A0A1S8A6Y1</accession>
<sequence>MYTSTILSLFLAALAAAAPSPIEQRRAPKLVTFVMTEPDCPSIEYYCKHCNDDFNCETDPRCEWCYQHDKFGSN</sequence>
<proteinExistence type="predicted"/>
<keyword evidence="1" id="KW-0732">Signal</keyword>
<organism evidence="2">
    <name type="scientific">Rosellinia necatrix</name>
    <name type="common">White root-rot fungus</name>
    <dbReference type="NCBI Taxonomy" id="77044"/>
    <lineage>
        <taxon>Eukaryota</taxon>
        <taxon>Fungi</taxon>
        <taxon>Dikarya</taxon>
        <taxon>Ascomycota</taxon>
        <taxon>Pezizomycotina</taxon>
        <taxon>Sordariomycetes</taxon>
        <taxon>Xylariomycetidae</taxon>
        <taxon>Xylariales</taxon>
        <taxon>Xylariaceae</taxon>
        <taxon>Rosellinia</taxon>
    </lineage>
</organism>
<gene>
    <name evidence="2" type="ORF">SAMD00023353_1002750</name>
</gene>
<dbReference type="Proteomes" id="UP000054516">
    <property type="component" value="Unassembled WGS sequence"/>
</dbReference>
<evidence type="ECO:0000256" key="1">
    <source>
        <dbReference type="SAM" id="SignalP"/>
    </source>
</evidence>
<protein>
    <submittedName>
        <fullName evidence="2">Uncharacterized protein</fullName>
    </submittedName>
</protein>
<evidence type="ECO:0000313" key="3">
    <source>
        <dbReference type="Proteomes" id="UP000054516"/>
    </source>
</evidence>
<evidence type="ECO:0000313" key="2">
    <source>
        <dbReference type="EMBL" id="GAW25665.1"/>
    </source>
</evidence>
<feature type="chain" id="PRO_5010556459" evidence="1">
    <location>
        <begin position="18"/>
        <end position="74"/>
    </location>
</feature>
<dbReference type="EMBL" id="DF977455">
    <property type="protein sequence ID" value="GAW25665.1"/>
    <property type="molecule type" value="Genomic_DNA"/>
</dbReference>
<reference evidence="2" key="1">
    <citation type="submission" date="2016-03" db="EMBL/GenBank/DDBJ databases">
        <title>Draft genome sequence of Rosellinia necatrix.</title>
        <authorList>
            <person name="Kanematsu S."/>
        </authorList>
    </citation>
    <scope>NUCLEOTIDE SEQUENCE [LARGE SCALE GENOMIC DNA]</scope>
    <source>
        <strain evidence="2">W97</strain>
    </source>
</reference>
<keyword evidence="3" id="KW-1185">Reference proteome</keyword>
<dbReference type="AlphaFoldDB" id="A0A1S8A6Y1"/>